<dbReference type="Pfam" id="PF04883">
    <property type="entry name" value="HK97-gp10_like"/>
    <property type="match status" value="1"/>
</dbReference>
<sequence>MANSIDVNLLSKEVMEYFENYVEDIEEQVETVTNEVCKDAVKELKEKSPRGKGKRKKPYYKGWRIKKDKLGGKIYKVKIYNATNYQLTHLLEFSHATRNRWTYKSNTSYKTC</sequence>
<organism evidence="1">
    <name type="scientific">Myoviridae sp. ctXho31</name>
    <dbReference type="NCBI Taxonomy" id="2825122"/>
    <lineage>
        <taxon>Viruses</taxon>
        <taxon>Duplodnaviria</taxon>
        <taxon>Heunggongvirae</taxon>
        <taxon>Uroviricota</taxon>
        <taxon>Caudoviricetes</taxon>
    </lineage>
</organism>
<name>A0A8S5TWT1_9CAUD</name>
<dbReference type="InterPro" id="IPR010064">
    <property type="entry name" value="HK97-gp10_tail"/>
</dbReference>
<protein>
    <submittedName>
        <fullName evidence="1">Putative tail component</fullName>
    </submittedName>
</protein>
<dbReference type="EMBL" id="BK015950">
    <property type="protein sequence ID" value="DAF86649.1"/>
    <property type="molecule type" value="Genomic_DNA"/>
</dbReference>
<reference evidence="1" key="1">
    <citation type="journal article" date="2021" name="Proc. Natl. Acad. Sci. U.S.A.">
        <title>A Catalog of Tens of Thousands of Viruses from Human Metagenomes Reveals Hidden Associations with Chronic Diseases.</title>
        <authorList>
            <person name="Tisza M.J."/>
            <person name="Buck C.B."/>
        </authorList>
    </citation>
    <scope>NUCLEOTIDE SEQUENCE</scope>
    <source>
        <strain evidence="1">CtXho31</strain>
    </source>
</reference>
<evidence type="ECO:0000313" key="1">
    <source>
        <dbReference type="EMBL" id="DAF86649.1"/>
    </source>
</evidence>
<proteinExistence type="predicted"/>
<accession>A0A8S5TWT1</accession>